<accession>A0AAD2BPE1</accession>
<dbReference type="EMBL" id="CATZAZ010000006">
    <property type="protein sequence ID" value="CAJ0796003.1"/>
    <property type="molecule type" value="Genomic_DNA"/>
</dbReference>
<sequence>MMNQGDDFFAPLNSPSCPVAINAAPKWYADTVVLAICSLLVALDAFVDRLGTPDEAAEVKELVNAYRQLHEEPETH</sequence>
<evidence type="ECO:0000313" key="1">
    <source>
        <dbReference type="EMBL" id="CAJ0796003.1"/>
    </source>
</evidence>
<proteinExistence type="predicted"/>
<protein>
    <submittedName>
        <fullName evidence="1">Uncharacterized protein</fullName>
    </submittedName>
</protein>
<dbReference type="Proteomes" id="UP001189756">
    <property type="component" value="Unassembled WGS sequence"/>
</dbReference>
<reference evidence="1" key="1">
    <citation type="submission" date="2023-07" db="EMBL/GenBank/DDBJ databases">
        <authorList>
            <person name="Peeters C."/>
        </authorList>
    </citation>
    <scope>NUCLEOTIDE SEQUENCE</scope>
    <source>
        <strain evidence="1">R-77560</strain>
    </source>
</reference>
<organism evidence="1 2">
    <name type="scientific">Ralstonia thomasii</name>
    <dbReference type="NCBI Taxonomy" id="3058596"/>
    <lineage>
        <taxon>Bacteria</taxon>
        <taxon>Pseudomonadati</taxon>
        <taxon>Pseudomonadota</taxon>
        <taxon>Betaproteobacteria</taxon>
        <taxon>Burkholderiales</taxon>
        <taxon>Burkholderiaceae</taxon>
        <taxon>Ralstonia</taxon>
    </lineage>
</organism>
<dbReference type="AlphaFoldDB" id="A0AAD2BPE1"/>
<evidence type="ECO:0000313" key="2">
    <source>
        <dbReference type="Proteomes" id="UP001189756"/>
    </source>
</evidence>
<gene>
    <name evidence="1" type="ORF">R77560_02810</name>
</gene>
<name>A0AAD2BPE1_9RALS</name>
<comment type="caution">
    <text evidence="1">The sequence shown here is derived from an EMBL/GenBank/DDBJ whole genome shotgun (WGS) entry which is preliminary data.</text>
</comment>